<feature type="region of interest" description="Disordered" evidence="1">
    <location>
        <begin position="281"/>
        <end position="315"/>
    </location>
</feature>
<dbReference type="InterPro" id="IPR029058">
    <property type="entry name" value="AB_hydrolase_fold"/>
</dbReference>
<feature type="domain" description="Thioesterase TesA-like" evidence="2">
    <location>
        <begin position="29"/>
        <end position="277"/>
    </location>
</feature>
<evidence type="ECO:0000313" key="4">
    <source>
        <dbReference type="Proteomes" id="UP000324285"/>
    </source>
</evidence>
<dbReference type="Gene3D" id="3.40.50.1820">
    <property type="entry name" value="alpha/beta hydrolase"/>
    <property type="match status" value="1"/>
</dbReference>
<feature type="compositionally biased region" description="Low complexity" evidence="1">
    <location>
        <begin position="289"/>
        <end position="309"/>
    </location>
</feature>
<dbReference type="KEGG" id="hbh:E4T21_21430"/>
<keyword evidence="3" id="KW-0378">Hydrolase</keyword>
<proteinExistence type="predicted"/>
<accession>A0A7U3K5K9</accession>
<dbReference type="EMBL" id="CP038437">
    <property type="protein sequence ID" value="QRG26816.1"/>
    <property type="molecule type" value="Genomic_DNA"/>
</dbReference>
<evidence type="ECO:0000313" key="3">
    <source>
        <dbReference type="EMBL" id="QRG26816.1"/>
    </source>
</evidence>
<dbReference type="SUPFAM" id="SSF53474">
    <property type="entry name" value="alpha/beta-Hydrolases"/>
    <property type="match status" value="1"/>
</dbReference>
<keyword evidence="4" id="KW-1185">Reference proteome</keyword>
<dbReference type="InterPro" id="IPR020802">
    <property type="entry name" value="TesA-like"/>
</dbReference>
<dbReference type="InterPro" id="IPR001031">
    <property type="entry name" value="Thioesterase"/>
</dbReference>
<sequence length="315" mass="34055">MASDPFDDQRDIPSLLLPLRRQGQRSPLFCIHPGGGLAWPYARLVPYLDPDVPVYGLQSRGICMDQDQAPSIESMAADYIDQMMTVQPGGPYYLLGWSLGAAVAHAIATQLQARGEKVALLALLDGYPDSSSAQPPSCSGITEMSDAEIMQELIKALSAQPCAADDMPTSLGQIRQWLEQTDHMLAGLDEPLLKRILHEVRDAPRLMQEFDPGLFQGDMLFFRATSGEQGNDGLPSVTSWQPYVSGRISIHDIACQHMAMMQPEALADIAPVVAAALNDSRGVTNSTGSSQPSSSQSSLPQPSLPQPLSNMEYSS</sequence>
<dbReference type="Proteomes" id="UP000324285">
    <property type="component" value="Chromosome"/>
</dbReference>
<name>A0A7U3K5K9_9GAMM</name>
<dbReference type="Pfam" id="PF00975">
    <property type="entry name" value="Thioesterase"/>
    <property type="match status" value="1"/>
</dbReference>
<reference evidence="3" key="1">
    <citation type="submission" date="2021-02" db="EMBL/GenBank/DDBJ databases">
        <title>Strain Y2R2, a novel species of the genus Halomonas.</title>
        <authorList>
            <person name="Huang H."/>
        </authorList>
    </citation>
    <scope>NUCLEOTIDE SEQUENCE</scope>
    <source>
        <strain evidence="3">Y2R2</strain>
    </source>
</reference>
<protein>
    <submittedName>
        <fullName evidence="3">Alpha/beta fold hydrolase</fullName>
    </submittedName>
</protein>
<gene>
    <name evidence="3" type="ORF">E4T21_21430</name>
</gene>
<organism evidence="3 4">
    <name type="scientific">Halomonas binhaiensis</name>
    <dbReference type="NCBI Taxonomy" id="2562282"/>
    <lineage>
        <taxon>Bacteria</taxon>
        <taxon>Pseudomonadati</taxon>
        <taxon>Pseudomonadota</taxon>
        <taxon>Gammaproteobacteria</taxon>
        <taxon>Oceanospirillales</taxon>
        <taxon>Halomonadaceae</taxon>
        <taxon>Halomonas</taxon>
    </lineage>
</organism>
<dbReference type="AlphaFoldDB" id="A0A7U3K5K9"/>
<evidence type="ECO:0000256" key="1">
    <source>
        <dbReference type="SAM" id="MobiDB-lite"/>
    </source>
</evidence>
<dbReference type="GO" id="GO:0016787">
    <property type="term" value="F:hydrolase activity"/>
    <property type="evidence" value="ECO:0007669"/>
    <property type="project" value="UniProtKB-KW"/>
</dbReference>
<dbReference type="SMART" id="SM00824">
    <property type="entry name" value="PKS_TE"/>
    <property type="match status" value="1"/>
</dbReference>
<evidence type="ECO:0000259" key="2">
    <source>
        <dbReference type="SMART" id="SM00824"/>
    </source>
</evidence>